<dbReference type="Proteomes" id="UP000033722">
    <property type="component" value="Unassembled WGS sequence"/>
</dbReference>
<dbReference type="PATRIC" id="fig|1359157.3.peg.1136"/>
<accession>A0A0F3PTW7</accession>
<sequence>MLGKSVKPLYGPAMYCKSLIIVCFVSDAALILPSDLLWASRV</sequence>
<dbReference type="EMBL" id="LAOD01000028">
    <property type="protein sequence ID" value="KJV83708.1"/>
    <property type="molecule type" value="Genomic_DNA"/>
</dbReference>
<evidence type="ECO:0000313" key="1">
    <source>
        <dbReference type="EMBL" id="KJV83708.1"/>
    </source>
</evidence>
<proteinExistence type="predicted"/>
<reference evidence="1 2" key="1">
    <citation type="submission" date="2015-01" db="EMBL/GenBank/DDBJ databases">
        <title>Genome Sequencing of Rickettsiales.</title>
        <authorList>
            <person name="Daugherty S.C."/>
            <person name="Su Q."/>
            <person name="Abolude K."/>
            <person name="Beier-Sexton M."/>
            <person name="Carlyon J.A."/>
            <person name="Carter R."/>
            <person name="Day N.P."/>
            <person name="Dumler S.J."/>
            <person name="Dyachenko V."/>
            <person name="Godinez A."/>
            <person name="Kurtti T.J."/>
            <person name="Lichay M."/>
            <person name="Mullins K.E."/>
            <person name="Ott S."/>
            <person name="Pappas-Brown V."/>
            <person name="Paris D.H."/>
            <person name="Patel P."/>
            <person name="Richards A.L."/>
            <person name="Sadzewicz L."/>
            <person name="Sears K."/>
            <person name="Seidman D."/>
            <person name="Sengamalay N."/>
            <person name="Stenos J."/>
            <person name="Tallon L.J."/>
            <person name="Vincent G."/>
            <person name="Fraser C.M."/>
            <person name="Munderloh U."/>
            <person name="Dunning-Hotopp J.C."/>
        </authorList>
    </citation>
    <scope>NUCLEOTIDE SEQUENCE [LARGE SCALE GENOMIC DNA]</scope>
    <source>
        <strain evidence="1 2">CRT53-1</strain>
    </source>
</reference>
<gene>
    <name evidence="1" type="ORF">APHCRT_1285</name>
</gene>
<name>A0A0F3PTW7_ANAPH</name>
<comment type="caution">
    <text evidence="1">The sequence shown here is derived from an EMBL/GenBank/DDBJ whole genome shotgun (WGS) entry which is preliminary data.</text>
</comment>
<evidence type="ECO:0000313" key="2">
    <source>
        <dbReference type="Proteomes" id="UP000033722"/>
    </source>
</evidence>
<dbReference type="AlphaFoldDB" id="A0A0F3PTW7"/>
<organism evidence="1 2">
    <name type="scientific">Anaplasma phagocytophilum str. CRT53-1</name>
    <dbReference type="NCBI Taxonomy" id="1359157"/>
    <lineage>
        <taxon>Bacteria</taxon>
        <taxon>Pseudomonadati</taxon>
        <taxon>Pseudomonadota</taxon>
        <taxon>Alphaproteobacteria</taxon>
        <taxon>Rickettsiales</taxon>
        <taxon>Anaplasmataceae</taxon>
        <taxon>Anaplasma</taxon>
        <taxon>phagocytophilum group</taxon>
    </lineage>
</organism>
<protein>
    <submittedName>
        <fullName evidence="1">Uncharacterized protein</fullName>
    </submittedName>
</protein>